<sequence length="171" mass="19081">MELRLYHSSSLSDVGREVPLRNPSTRYPLHQKYHYPLLQNLPFIKQSKDLWLLERSSQSIWPLESKSEAKQIGFWDFIRRIGSWAIHHRSLVSGDREMARERWNNTSGIHGLDSILGFWAGVMMFALLLFSVIIFSCAEGAESKDKNDGGGDTTAYGGSECVAACGAGCGG</sequence>
<keyword evidence="3" id="KW-1185">Reference proteome</keyword>
<evidence type="ECO:0000313" key="2">
    <source>
        <dbReference type="EMBL" id="CAI9299775.1"/>
    </source>
</evidence>
<dbReference type="PANTHER" id="PTHR37199:SF5">
    <property type="entry name" value="TRANSMEMBRANE PROTEIN"/>
    <property type="match status" value="1"/>
</dbReference>
<evidence type="ECO:0000256" key="1">
    <source>
        <dbReference type="SAM" id="Phobius"/>
    </source>
</evidence>
<protein>
    <submittedName>
        <fullName evidence="2">Uncharacterized protein</fullName>
    </submittedName>
</protein>
<accession>A0AA35ZVT4</accession>
<evidence type="ECO:0000313" key="3">
    <source>
        <dbReference type="Proteomes" id="UP001177003"/>
    </source>
</evidence>
<dbReference type="AlphaFoldDB" id="A0AA35ZVT4"/>
<feature type="transmembrane region" description="Helical" evidence="1">
    <location>
        <begin position="116"/>
        <end position="138"/>
    </location>
</feature>
<organism evidence="2 3">
    <name type="scientific">Lactuca saligna</name>
    <name type="common">Willowleaf lettuce</name>
    <dbReference type="NCBI Taxonomy" id="75948"/>
    <lineage>
        <taxon>Eukaryota</taxon>
        <taxon>Viridiplantae</taxon>
        <taxon>Streptophyta</taxon>
        <taxon>Embryophyta</taxon>
        <taxon>Tracheophyta</taxon>
        <taxon>Spermatophyta</taxon>
        <taxon>Magnoliopsida</taxon>
        <taxon>eudicotyledons</taxon>
        <taxon>Gunneridae</taxon>
        <taxon>Pentapetalae</taxon>
        <taxon>asterids</taxon>
        <taxon>campanulids</taxon>
        <taxon>Asterales</taxon>
        <taxon>Asteraceae</taxon>
        <taxon>Cichorioideae</taxon>
        <taxon>Cichorieae</taxon>
        <taxon>Lactucinae</taxon>
        <taxon>Lactuca</taxon>
    </lineage>
</organism>
<name>A0AA35ZVT4_LACSI</name>
<dbReference type="PANTHER" id="PTHR37199">
    <property type="entry name" value="TRANSMEMBRANE PROTEIN"/>
    <property type="match status" value="1"/>
</dbReference>
<keyword evidence="1" id="KW-1133">Transmembrane helix</keyword>
<dbReference type="EMBL" id="OX465084">
    <property type="protein sequence ID" value="CAI9299775.1"/>
    <property type="molecule type" value="Genomic_DNA"/>
</dbReference>
<dbReference type="Proteomes" id="UP001177003">
    <property type="component" value="Chromosome 8"/>
</dbReference>
<keyword evidence="1" id="KW-0812">Transmembrane</keyword>
<proteinExistence type="predicted"/>
<gene>
    <name evidence="2" type="ORF">LSALG_LOCUS38463</name>
</gene>
<keyword evidence="1" id="KW-0472">Membrane</keyword>
<reference evidence="2" key="1">
    <citation type="submission" date="2023-04" db="EMBL/GenBank/DDBJ databases">
        <authorList>
            <person name="Vijverberg K."/>
            <person name="Xiong W."/>
            <person name="Schranz E."/>
        </authorList>
    </citation>
    <scope>NUCLEOTIDE SEQUENCE</scope>
</reference>